<protein>
    <submittedName>
        <fullName evidence="2">Uncharacterized protein</fullName>
    </submittedName>
</protein>
<dbReference type="Proteomes" id="UP000012073">
    <property type="component" value="Unassembled WGS sequence"/>
</dbReference>
<dbReference type="AlphaFoldDB" id="R7Q5A2"/>
<evidence type="ECO:0000313" key="3">
    <source>
        <dbReference type="Proteomes" id="UP000012073"/>
    </source>
</evidence>
<proteinExistence type="predicted"/>
<dbReference type="RefSeq" id="XP_005712411.1">
    <property type="nucleotide sequence ID" value="XM_005712354.1"/>
</dbReference>
<keyword evidence="3" id="KW-1185">Reference proteome</keyword>
<name>R7Q5A2_CHOCR</name>
<dbReference type="EMBL" id="HG001531">
    <property type="protein sequence ID" value="CDF32640.1"/>
    <property type="molecule type" value="Genomic_DNA"/>
</dbReference>
<feature type="compositionally biased region" description="Low complexity" evidence="1">
    <location>
        <begin position="36"/>
        <end position="46"/>
    </location>
</feature>
<gene>
    <name evidence="2" type="ORF">CHC_T00001522001</name>
</gene>
<evidence type="ECO:0000256" key="1">
    <source>
        <dbReference type="SAM" id="MobiDB-lite"/>
    </source>
</evidence>
<evidence type="ECO:0000313" key="2">
    <source>
        <dbReference type="EMBL" id="CDF32640.1"/>
    </source>
</evidence>
<dbReference type="KEGG" id="ccp:CHC_T00001522001"/>
<reference evidence="3" key="1">
    <citation type="journal article" date="2013" name="Proc. Natl. Acad. Sci. U.S.A.">
        <title>Genome structure and metabolic features in the red seaweed Chondrus crispus shed light on evolution of the Archaeplastida.</title>
        <authorList>
            <person name="Collen J."/>
            <person name="Porcel B."/>
            <person name="Carre W."/>
            <person name="Ball S.G."/>
            <person name="Chaparro C."/>
            <person name="Tonon T."/>
            <person name="Barbeyron T."/>
            <person name="Michel G."/>
            <person name="Noel B."/>
            <person name="Valentin K."/>
            <person name="Elias M."/>
            <person name="Artiguenave F."/>
            <person name="Arun A."/>
            <person name="Aury J.M."/>
            <person name="Barbosa-Neto J.F."/>
            <person name="Bothwell J.H."/>
            <person name="Bouget F.Y."/>
            <person name="Brillet L."/>
            <person name="Cabello-Hurtado F."/>
            <person name="Capella-Gutierrez S."/>
            <person name="Charrier B."/>
            <person name="Cladiere L."/>
            <person name="Cock J.M."/>
            <person name="Coelho S.M."/>
            <person name="Colleoni C."/>
            <person name="Czjzek M."/>
            <person name="Da Silva C."/>
            <person name="Delage L."/>
            <person name="Denoeud F."/>
            <person name="Deschamps P."/>
            <person name="Dittami S.M."/>
            <person name="Gabaldon T."/>
            <person name="Gachon C.M."/>
            <person name="Groisillier A."/>
            <person name="Herve C."/>
            <person name="Jabbari K."/>
            <person name="Katinka M."/>
            <person name="Kloareg B."/>
            <person name="Kowalczyk N."/>
            <person name="Labadie K."/>
            <person name="Leblanc C."/>
            <person name="Lopez P.J."/>
            <person name="McLachlan D.H."/>
            <person name="Meslet-Cladiere L."/>
            <person name="Moustafa A."/>
            <person name="Nehr Z."/>
            <person name="Nyvall Collen P."/>
            <person name="Panaud O."/>
            <person name="Partensky F."/>
            <person name="Poulain J."/>
            <person name="Rensing S.A."/>
            <person name="Rousvoal S."/>
            <person name="Samson G."/>
            <person name="Symeonidi A."/>
            <person name="Weissenbach J."/>
            <person name="Zambounis A."/>
            <person name="Wincker P."/>
            <person name="Boyen C."/>
        </authorList>
    </citation>
    <scope>NUCLEOTIDE SEQUENCE [LARGE SCALE GENOMIC DNA]</scope>
    <source>
        <strain evidence="3">cv. Stackhouse</strain>
    </source>
</reference>
<dbReference type="GeneID" id="17320125"/>
<feature type="region of interest" description="Disordered" evidence="1">
    <location>
        <begin position="36"/>
        <end position="56"/>
    </location>
</feature>
<accession>R7Q5A2</accession>
<organism evidence="2 3">
    <name type="scientific">Chondrus crispus</name>
    <name type="common">Carrageen Irish moss</name>
    <name type="synonym">Polymorpha crispa</name>
    <dbReference type="NCBI Taxonomy" id="2769"/>
    <lineage>
        <taxon>Eukaryota</taxon>
        <taxon>Rhodophyta</taxon>
        <taxon>Florideophyceae</taxon>
        <taxon>Rhodymeniophycidae</taxon>
        <taxon>Gigartinales</taxon>
        <taxon>Gigartinaceae</taxon>
        <taxon>Chondrus</taxon>
    </lineage>
</organism>
<dbReference type="Gramene" id="CDF32640">
    <property type="protein sequence ID" value="CDF32640"/>
    <property type="gene ID" value="CHC_T00001522001"/>
</dbReference>
<sequence length="330" mass="36473">MSIGVTLRLSSANSLSATAPLVSLDASSFSAATPLSSRTSSIASPSRLKKPHAIRKSSGDTSSVLARFRITRQYASVRVMMPPRFRIGFRRKPASCRASCSRYVLTFPPVLSFVTGDSIPISAIMLSNSFSSSPRWALALAVRKCLATSIKSAASLRRWSRLPKPELITRSWSLLCLTTLSCTPTTPRRLDTYWPCWIFFASSRCLSLAIRTHSAFRTAFRTPCVNASKSRARERLRKRICTPRPKRSVARVVEKTEALVSTALDGRCWRCAATAERRALSTHTTRCVVTVIRPAVKVVGRLSWVRIETFSRERCSISPGEVTNVPVSDS</sequence>